<dbReference type="CDD" id="cd01189">
    <property type="entry name" value="INT_ICEBs1_C_like"/>
    <property type="match status" value="1"/>
</dbReference>
<evidence type="ECO:0000313" key="9">
    <source>
        <dbReference type="Proteomes" id="UP000617979"/>
    </source>
</evidence>
<feature type="domain" description="Core-binding (CB)" evidence="7">
    <location>
        <begin position="63"/>
        <end position="146"/>
    </location>
</feature>
<protein>
    <submittedName>
        <fullName evidence="8">Site-specific integrase</fullName>
    </submittedName>
</protein>
<dbReference type="EMBL" id="BMEX01000021">
    <property type="protein sequence ID" value="GGA56789.1"/>
    <property type="molecule type" value="Genomic_DNA"/>
</dbReference>
<dbReference type="PROSITE" id="PS51898">
    <property type="entry name" value="TYR_RECOMBINASE"/>
    <property type="match status" value="1"/>
</dbReference>
<gene>
    <name evidence="8" type="ORF">GCM10007416_32500</name>
</gene>
<dbReference type="Proteomes" id="UP000617979">
    <property type="component" value="Unassembled WGS sequence"/>
</dbReference>
<dbReference type="Pfam" id="PF00589">
    <property type="entry name" value="Phage_integrase"/>
    <property type="match status" value="1"/>
</dbReference>
<evidence type="ECO:0000256" key="4">
    <source>
        <dbReference type="ARBA" id="ARBA00023172"/>
    </source>
</evidence>
<comment type="caution">
    <text evidence="8">The sequence shown here is derived from an EMBL/GenBank/DDBJ whole genome shotgun (WGS) entry which is preliminary data.</text>
</comment>
<evidence type="ECO:0000313" key="8">
    <source>
        <dbReference type="EMBL" id="GGA56789.1"/>
    </source>
</evidence>
<dbReference type="InterPro" id="IPR050090">
    <property type="entry name" value="Tyrosine_recombinase_XerCD"/>
</dbReference>
<reference evidence="9" key="1">
    <citation type="journal article" date="2019" name="Int. J. Syst. Evol. Microbiol.">
        <title>The Global Catalogue of Microorganisms (GCM) 10K type strain sequencing project: providing services to taxonomists for standard genome sequencing and annotation.</title>
        <authorList>
            <consortium name="The Broad Institute Genomics Platform"/>
            <consortium name="The Broad Institute Genome Sequencing Center for Infectious Disease"/>
            <person name="Wu L."/>
            <person name="Ma J."/>
        </authorList>
    </citation>
    <scope>NUCLEOTIDE SEQUENCE [LARGE SCALE GENOMIC DNA]</scope>
    <source>
        <strain evidence="9">CGMCC 1.12404</strain>
    </source>
</reference>
<sequence>MQGHVRKRGKKWCFVLDVGRDPATGKRKQKWFSGYATKKEAQRAMSEKIAEINRGDYIEPTKMNLADFLDTWLREEVKGSRSAHTFDMYSTLIRNHIKPDLGSLPLDKLAPLHIQKFMSQMTEKNLSASTVNYALLVLKTALSWAVDMEMIPKNPAQKITPKTKPKPRMNVWTPEEVARFLRTAKDNRYFTAFHLALSTGMRIGEILGLHWEDVDLDDGMIRVRRMLEESSKGSRIVERTKSDAGRRSIALTDESVEVLKRHRANQKQEMLILGYRSDLVFMNMKGKPISSRGLRYHFDGCIKLAAVPKIRFHDLRHTHATLLLRQGVHPKVVQERLGHSSITMTLDRYSHVIPSMQKEAAQSLGNIMQNG</sequence>
<evidence type="ECO:0000256" key="3">
    <source>
        <dbReference type="ARBA" id="ARBA00023125"/>
    </source>
</evidence>
<dbReference type="PANTHER" id="PTHR30349:SF64">
    <property type="entry name" value="PROPHAGE INTEGRASE INTD-RELATED"/>
    <property type="match status" value="1"/>
</dbReference>
<dbReference type="InterPro" id="IPR010998">
    <property type="entry name" value="Integrase_recombinase_N"/>
</dbReference>
<dbReference type="InterPro" id="IPR004107">
    <property type="entry name" value="Integrase_SAM-like_N"/>
</dbReference>
<comment type="similarity">
    <text evidence="1">Belongs to the 'phage' integrase family.</text>
</comment>
<dbReference type="RefSeq" id="WP_188433563.1">
    <property type="nucleotide sequence ID" value="NZ_BMEX01000021.1"/>
</dbReference>
<dbReference type="SUPFAM" id="SSF56349">
    <property type="entry name" value="DNA breaking-rejoining enzymes"/>
    <property type="match status" value="1"/>
</dbReference>
<keyword evidence="4" id="KW-0233">DNA recombination</keyword>
<dbReference type="Pfam" id="PF14657">
    <property type="entry name" value="Arm-DNA-bind_4"/>
    <property type="match status" value="1"/>
</dbReference>
<dbReference type="InterPro" id="IPR044068">
    <property type="entry name" value="CB"/>
</dbReference>
<evidence type="ECO:0000259" key="6">
    <source>
        <dbReference type="PROSITE" id="PS51898"/>
    </source>
</evidence>
<keyword evidence="9" id="KW-1185">Reference proteome</keyword>
<dbReference type="InterPro" id="IPR011010">
    <property type="entry name" value="DNA_brk_join_enz"/>
</dbReference>
<keyword evidence="2" id="KW-0229">DNA integration</keyword>
<dbReference type="InterPro" id="IPR013762">
    <property type="entry name" value="Integrase-like_cat_sf"/>
</dbReference>
<evidence type="ECO:0000256" key="5">
    <source>
        <dbReference type="PROSITE-ProRule" id="PRU01248"/>
    </source>
</evidence>
<feature type="domain" description="Tyr recombinase" evidence="6">
    <location>
        <begin position="167"/>
        <end position="362"/>
    </location>
</feature>
<dbReference type="PROSITE" id="PS51900">
    <property type="entry name" value="CB"/>
    <property type="match status" value="1"/>
</dbReference>
<keyword evidence="3 5" id="KW-0238">DNA-binding</keyword>
<dbReference type="PANTHER" id="PTHR30349">
    <property type="entry name" value="PHAGE INTEGRASE-RELATED"/>
    <property type="match status" value="1"/>
</dbReference>
<dbReference type="Gene3D" id="1.10.150.130">
    <property type="match status" value="1"/>
</dbReference>
<evidence type="ECO:0000259" key="7">
    <source>
        <dbReference type="PROSITE" id="PS51900"/>
    </source>
</evidence>
<name>A0ABQ1H460_9BACL</name>
<proteinExistence type="inferred from homology"/>
<evidence type="ECO:0000256" key="1">
    <source>
        <dbReference type="ARBA" id="ARBA00008857"/>
    </source>
</evidence>
<organism evidence="8 9">
    <name type="scientific">Kroppenstedtia guangzhouensis</name>
    <dbReference type="NCBI Taxonomy" id="1274356"/>
    <lineage>
        <taxon>Bacteria</taxon>
        <taxon>Bacillati</taxon>
        <taxon>Bacillota</taxon>
        <taxon>Bacilli</taxon>
        <taxon>Bacillales</taxon>
        <taxon>Thermoactinomycetaceae</taxon>
        <taxon>Kroppenstedtia</taxon>
    </lineage>
</organism>
<dbReference type="Gene3D" id="1.10.443.10">
    <property type="entry name" value="Intergrase catalytic core"/>
    <property type="match status" value="1"/>
</dbReference>
<dbReference type="Pfam" id="PF14659">
    <property type="entry name" value="Phage_int_SAM_3"/>
    <property type="match status" value="1"/>
</dbReference>
<dbReference type="InterPro" id="IPR028259">
    <property type="entry name" value="AP2-like_int_N"/>
</dbReference>
<accession>A0ABQ1H460</accession>
<dbReference type="InterPro" id="IPR002104">
    <property type="entry name" value="Integrase_catalytic"/>
</dbReference>
<evidence type="ECO:0000256" key="2">
    <source>
        <dbReference type="ARBA" id="ARBA00022908"/>
    </source>
</evidence>